<evidence type="ECO:0000256" key="1">
    <source>
        <dbReference type="ARBA" id="ARBA00004123"/>
    </source>
</evidence>
<dbReference type="GO" id="GO:0005634">
    <property type="term" value="C:nucleus"/>
    <property type="evidence" value="ECO:0007669"/>
    <property type="project" value="UniProtKB-SubCell"/>
</dbReference>
<dbReference type="FunCoup" id="A0A6J2VJZ7">
    <property type="interactions" value="1"/>
</dbReference>
<evidence type="ECO:0000313" key="6">
    <source>
        <dbReference type="Proteomes" id="UP000504632"/>
    </source>
</evidence>
<keyword evidence="5" id="KW-0539">Nucleus</keyword>
<comment type="similarity">
    <text evidence="3">Belongs to the SPOT14 family.</text>
</comment>
<dbReference type="PANTHER" id="PTHR14315:SF20">
    <property type="entry name" value="SIMILAR TO VERTEBRATE MID1 INTERACTING-LIKE PROTEIN"/>
    <property type="match status" value="1"/>
</dbReference>
<dbReference type="Proteomes" id="UP000504632">
    <property type="component" value="Chromosome 6"/>
</dbReference>
<dbReference type="CTD" id="7069"/>
<dbReference type="AlphaFoldDB" id="A0A6J2VJZ7"/>
<evidence type="ECO:0000256" key="2">
    <source>
        <dbReference type="ARBA" id="ARBA00004496"/>
    </source>
</evidence>
<dbReference type="GeneID" id="115814544"/>
<evidence type="ECO:0000313" key="7">
    <source>
        <dbReference type="RefSeq" id="XP_030633290.1"/>
    </source>
</evidence>
<dbReference type="PANTHER" id="PTHR14315">
    <property type="entry name" value="SPOT14 FAMILY MEMBER"/>
    <property type="match status" value="1"/>
</dbReference>
<keyword evidence="6" id="KW-1185">Reference proteome</keyword>
<dbReference type="OrthoDB" id="9450804at2759"/>
<reference evidence="7" key="1">
    <citation type="submission" date="2025-08" db="UniProtKB">
        <authorList>
            <consortium name="RefSeq"/>
        </authorList>
    </citation>
    <scope>IDENTIFICATION</scope>
</reference>
<keyword evidence="4" id="KW-0963">Cytoplasm</keyword>
<dbReference type="GO" id="GO:0046890">
    <property type="term" value="P:regulation of lipid biosynthetic process"/>
    <property type="evidence" value="ECO:0007669"/>
    <property type="project" value="TreeGrafter"/>
</dbReference>
<gene>
    <name evidence="7" type="primary">thrsp</name>
</gene>
<evidence type="ECO:0000256" key="4">
    <source>
        <dbReference type="ARBA" id="ARBA00022490"/>
    </source>
</evidence>
<dbReference type="InterPro" id="IPR009786">
    <property type="entry name" value="Spot_14"/>
</dbReference>
<protein>
    <submittedName>
        <fullName evidence="7">Thyroid hormone-inducible hepatic protein</fullName>
    </submittedName>
</protein>
<accession>A0A6J2VJZ7</accession>
<dbReference type="InParanoid" id="A0A6J2VJZ7"/>
<evidence type="ECO:0000256" key="5">
    <source>
        <dbReference type="ARBA" id="ARBA00023242"/>
    </source>
</evidence>
<dbReference type="GO" id="GO:0005829">
    <property type="term" value="C:cytosol"/>
    <property type="evidence" value="ECO:0007669"/>
    <property type="project" value="TreeGrafter"/>
</dbReference>
<dbReference type="Gene3D" id="6.10.140.1610">
    <property type="match status" value="1"/>
</dbReference>
<dbReference type="Pfam" id="PF07084">
    <property type="entry name" value="Spot_14"/>
    <property type="match status" value="1"/>
</dbReference>
<dbReference type="RefSeq" id="XP_030633290.1">
    <property type="nucleotide sequence ID" value="XM_030777430.1"/>
</dbReference>
<evidence type="ECO:0000256" key="3">
    <source>
        <dbReference type="ARBA" id="ARBA00009488"/>
    </source>
</evidence>
<dbReference type="InterPro" id="IPR053719">
    <property type="entry name" value="Lipogen_MT_Stabilize_sf"/>
</dbReference>
<organism evidence="6 7">
    <name type="scientific">Chanos chanos</name>
    <name type="common">Milkfish</name>
    <name type="synonym">Mugil chanos</name>
    <dbReference type="NCBI Taxonomy" id="29144"/>
    <lineage>
        <taxon>Eukaryota</taxon>
        <taxon>Metazoa</taxon>
        <taxon>Chordata</taxon>
        <taxon>Craniata</taxon>
        <taxon>Vertebrata</taxon>
        <taxon>Euteleostomi</taxon>
        <taxon>Actinopterygii</taxon>
        <taxon>Neopterygii</taxon>
        <taxon>Teleostei</taxon>
        <taxon>Ostariophysi</taxon>
        <taxon>Gonorynchiformes</taxon>
        <taxon>Chanidae</taxon>
        <taxon>Chanos</taxon>
    </lineage>
</organism>
<comment type="subcellular location">
    <subcellularLocation>
        <location evidence="2">Cytoplasm</location>
    </subcellularLocation>
    <subcellularLocation>
        <location evidence="1">Nucleus</location>
    </subcellularLocation>
</comment>
<sequence>MQSAETKLNKNSLLLALRRYSAAVHNMEQTILLPSLLREVPPDDALDCDAAEDASDLYQSYLLLKAIRNTIDCGLIPADDGKAKKNAALNKSLEPLLEEDAEVLFHFHLRGLFSVIGNLTKKSQNVTEKYLDIIGISK</sequence>
<proteinExistence type="inferred from homology"/>
<name>A0A6J2VJZ7_CHACN</name>